<proteinExistence type="predicted"/>
<evidence type="ECO:0000313" key="2">
    <source>
        <dbReference type="Proteomes" id="UP001220324"/>
    </source>
</evidence>
<organism evidence="1 2">
    <name type="scientific">Penicillium frequentans</name>
    <dbReference type="NCBI Taxonomy" id="3151616"/>
    <lineage>
        <taxon>Eukaryota</taxon>
        <taxon>Fungi</taxon>
        <taxon>Dikarya</taxon>
        <taxon>Ascomycota</taxon>
        <taxon>Pezizomycotina</taxon>
        <taxon>Eurotiomycetes</taxon>
        <taxon>Eurotiomycetidae</taxon>
        <taxon>Eurotiales</taxon>
        <taxon>Aspergillaceae</taxon>
        <taxon>Penicillium</taxon>
    </lineage>
</organism>
<dbReference type="EMBL" id="JAQIZZ010000006">
    <property type="protein sequence ID" value="KAJ5538720.1"/>
    <property type="molecule type" value="Genomic_DNA"/>
</dbReference>
<dbReference type="Proteomes" id="UP001220324">
    <property type="component" value="Unassembled WGS sequence"/>
</dbReference>
<keyword evidence="2" id="KW-1185">Reference proteome</keyword>
<reference evidence="1 2" key="1">
    <citation type="journal article" date="2023" name="IMA Fungus">
        <title>Comparative genomic study of the Penicillium genus elucidates a diverse pangenome and 15 lateral gene transfer events.</title>
        <authorList>
            <person name="Petersen C."/>
            <person name="Sorensen T."/>
            <person name="Nielsen M.R."/>
            <person name="Sondergaard T.E."/>
            <person name="Sorensen J.L."/>
            <person name="Fitzpatrick D.A."/>
            <person name="Frisvad J.C."/>
            <person name="Nielsen K.L."/>
        </authorList>
    </citation>
    <scope>NUCLEOTIDE SEQUENCE [LARGE SCALE GENOMIC DNA]</scope>
    <source>
        <strain evidence="1 2">IBT 35679</strain>
    </source>
</reference>
<evidence type="ECO:0000313" key="1">
    <source>
        <dbReference type="EMBL" id="KAJ5538720.1"/>
    </source>
</evidence>
<dbReference type="AlphaFoldDB" id="A0AAD6GE65"/>
<accession>A0AAD6GE65</accession>
<name>A0AAD6GE65_9EURO</name>
<sequence>MCKLSLVKLIPILPRNASTGVSVNTLIDIITQTHIDNDQVFLANVPLSVELRGCTQGDKTGDTSDVVILGNWKNGGSQRASVALLSLLATRRKNSTEDSSPQRAFRNIEQTTISSEMGSIVRESQGELARTEIPIWGKKLLSRHFDVHDEEKMDLQVDTAIIVVESSIEESPISLSLVLSVSDRSTIVTTEALRA</sequence>
<gene>
    <name evidence="1" type="ORF">N7494_008199</name>
</gene>
<protein>
    <submittedName>
        <fullName evidence="1">Uncharacterized protein</fullName>
    </submittedName>
</protein>
<comment type="caution">
    <text evidence="1">The sequence shown here is derived from an EMBL/GenBank/DDBJ whole genome shotgun (WGS) entry which is preliminary data.</text>
</comment>